<evidence type="ECO:0000259" key="1">
    <source>
        <dbReference type="Pfam" id="PF01636"/>
    </source>
</evidence>
<gene>
    <name evidence="2" type="ORF">QPK24_06625</name>
</gene>
<organism evidence="2 3">
    <name type="scientific">Paenibacillus polygoni</name>
    <dbReference type="NCBI Taxonomy" id="3050112"/>
    <lineage>
        <taxon>Bacteria</taxon>
        <taxon>Bacillati</taxon>
        <taxon>Bacillota</taxon>
        <taxon>Bacilli</taxon>
        <taxon>Bacillales</taxon>
        <taxon>Paenibacillaceae</taxon>
        <taxon>Paenibacillus</taxon>
    </lineage>
</organism>
<keyword evidence="2" id="KW-0808">Transferase</keyword>
<proteinExistence type="predicted"/>
<evidence type="ECO:0000313" key="3">
    <source>
        <dbReference type="Proteomes" id="UP001236415"/>
    </source>
</evidence>
<dbReference type="Proteomes" id="UP001236415">
    <property type="component" value="Chromosome"/>
</dbReference>
<feature type="domain" description="Aminoglycoside phosphotransferase" evidence="1">
    <location>
        <begin position="74"/>
        <end position="235"/>
    </location>
</feature>
<dbReference type="Gene3D" id="3.90.1200.10">
    <property type="match status" value="1"/>
</dbReference>
<dbReference type="InterPro" id="IPR011009">
    <property type="entry name" value="Kinase-like_dom_sf"/>
</dbReference>
<dbReference type="InterPro" id="IPR002575">
    <property type="entry name" value="Aminoglycoside_PTrfase"/>
</dbReference>
<sequence length="312" mass="36522">MKKVFGTGYLASSVTKMHGGAQKVVYKITCSNGFVCVLYIWDLSMNYFKEDIEDGDIHQHSYGSHLFELNNTYLIQHGIKTPTLYDLNTEKTRYPFDYALVEYVDGQTAESYYDHSDSQVQDKVFERLGDMLARMHANERHSFGKADHREMGTENCHYEQMENAKIQLSYASQYMKDIGVNQNKLIDILYELESRIKPRTQYEFIHGELGPNHVLVNDKLEPFLIDIEGAMFFDIEHEHSFLEIRFGDFYRYLKNDKLDPDRMLFYRFHHHISLLSGGLKLLHRGFPDEQFAKDLANYHAACALRFVEGYDI</sequence>
<protein>
    <submittedName>
        <fullName evidence="2">Aminoglycoside phosphotransferase family protein</fullName>
        <ecNumber evidence="2">2.7.1.-</ecNumber>
    </submittedName>
</protein>
<dbReference type="EMBL" id="CP127162">
    <property type="protein sequence ID" value="WIV21421.1"/>
    <property type="molecule type" value="Genomic_DNA"/>
</dbReference>
<dbReference type="RefSeq" id="WP_285749146.1">
    <property type="nucleotide sequence ID" value="NZ_CP127162.1"/>
</dbReference>
<dbReference type="GO" id="GO:0016740">
    <property type="term" value="F:transferase activity"/>
    <property type="evidence" value="ECO:0007669"/>
    <property type="project" value="UniProtKB-KW"/>
</dbReference>
<dbReference type="Pfam" id="PF01636">
    <property type="entry name" value="APH"/>
    <property type="match status" value="1"/>
</dbReference>
<dbReference type="SUPFAM" id="SSF56112">
    <property type="entry name" value="Protein kinase-like (PK-like)"/>
    <property type="match status" value="1"/>
</dbReference>
<accession>A0ABY8XAA2</accession>
<name>A0ABY8XAA2_9BACL</name>
<dbReference type="EC" id="2.7.1.-" evidence="2"/>
<evidence type="ECO:0000313" key="2">
    <source>
        <dbReference type="EMBL" id="WIV21421.1"/>
    </source>
</evidence>
<keyword evidence="3" id="KW-1185">Reference proteome</keyword>
<reference evidence="2 3" key="1">
    <citation type="submission" date="2023-06" db="EMBL/GenBank/DDBJ databases">
        <title>Paenibacillus polygonum sp. nov., an endophytic bacterium, isolated from Polygonum lapathifolium L. in Nanji Wetland National Nature Reserve, South of Poyang Lake, Jiangxi Province, China.</title>
        <authorList>
            <person name="Yu Z."/>
        </authorList>
    </citation>
    <scope>NUCLEOTIDE SEQUENCE [LARGE SCALE GENOMIC DNA]</scope>
    <source>
        <strain evidence="2 3">C31</strain>
    </source>
</reference>